<dbReference type="Gene3D" id="3.40.50.720">
    <property type="entry name" value="NAD(P)-binding Rossmann-like Domain"/>
    <property type="match status" value="1"/>
</dbReference>
<comment type="pathway">
    <text evidence="2">Amino-acid biosynthesis; L-valine biosynthesis; L-valine from pyruvate: step 2/4.</text>
</comment>
<evidence type="ECO:0000259" key="16">
    <source>
        <dbReference type="PROSITE" id="PS51851"/>
    </source>
</evidence>
<feature type="binding site" evidence="14">
    <location>
        <position position="324"/>
    </location>
    <ligand>
        <name>substrate</name>
    </ligand>
</feature>
<dbReference type="EC" id="1.1.1.86" evidence="13"/>
<dbReference type="PROSITE" id="PS51850">
    <property type="entry name" value="KARI_N"/>
    <property type="match status" value="1"/>
</dbReference>
<dbReference type="InterPro" id="IPR008927">
    <property type="entry name" value="6-PGluconate_DH-like_C_sf"/>
</dbReference>
<evidence type="ECO:0000256" key="2">
    <source>
        <dbReference type="ARBA" id="ARBA00004864"/>
    </source>
</evidence>
<dbReference type="PROSITE" id="PS51851">
    <property type="entry name" value="KARI_C"/>
    <property type="match status" value="1"/>
</dbReference>
<dbReference type="GO" id="GO:0009099">
    <property type="term" value="P:L-valine biosynthetic process"/>
    <property type="evidence" value="ECO:0007669"/>
    <property type="project" value="UniProtKB-UniRule"/>
</dbReference>
<accession>A0AAI8YP85</accession>
<dbReference type="EMBL" id="CAVMBE010000001">
    <property type="protein sequence ID" value="CAK3750657.1"/>
    <property type="molecule type" value="Genomic_DNA"/>
</dbReference>
<name>A0AAI8YP85_9PEZI</name>
<dbReference type="FunFam" id="1.10.1040.10:FF:000003">
    <property type="entry name" value="Ketol-acid reductoisomerase, mitochondrial"/>
    <property type="match status" value="1"/>
</dbReference>
<sequence>MASKHASRALRSSLRQLKAPQVQQRTFVSALNASRPSLQPAVKAASAAFVQQRGVKTVDFAGDKELVYERDDWPRDKLLDYFKNDTLALIGYGSQGHGQGLNLRDNGLNVIVGVRKNGASWKEAVQDGWVPGKNLFDVDEAIQKGTIVMNLLSDAAQSETWPHIKPMLTKGKTLYFSHGFSPIFKEQTKVDVPKDIDVILVAPKGSGRTVRTLFREGRGINSSVAIFQDVTGKAEEKAFALGVAIGSGYMYKTTFEKEVYSDLYGERGCLMGGIHGMFLAQYEVLREKGHSPSEAFNETVEEATQSLYPLIGQNGMDYMYAACSTTARRGAIDWSKRFKDNLKPLFEELYESVRSGKETQRTMEYAGRPDYREAFEKEMEEIRNLEIWRAGKAVRSLRPENA</sequence>
<comment type="similarity">
    <text evidence="4 13 14">Belongs to the ketol-acid reductoisomerase family.</text>
</comment>
<evidence type="ECO:0000256" key="5">
    <source>
        <dbReference type="ARBA" id="ARBA00022605"/>
    </source>
</evidence>
<feature type="binding site" evidence="14">
    <location>
        <position position="298"/>
    </location>
    <ligand>
        <name>Mg(2+)</name>
        <dbReference type="ChEBI" id="CHEBI:18420"/>
        <label>2</label>
    </ligand>
</feature>
<dbReference type="SUPFAM" id="SSF48179">
    <property type="entry name" value="6-phosphogluconate dehydrogenase C-terminal domain-like"/>
    <property type="match status" value="1"/>
</dbReference>
<keyword evidence="8 13" id="KW-0521">NADP</keyword>
<dbReference type="InterPro" id="IPR000506">
    <property type="entry name" value="KARI_C"/>
</dbReference>
<feature type="domain" description="KARI C-terminal knotted" evidence="16">
    <location>
        <begin position="254"/>
        <end position="401"/>
    </location>
</feature>
<dbReference type="PANTHER" id="PTHR21371">
    <property type="entry name" value="KETOL-ACID REDUCTOISOMERASE, MITOCHONDRIAL"/>
    <property type="match status" value="1"/>
</dbReference>
<reference evidence="17" key="1">
    <citation type="submission" date="2023-11" db="EMBL/GenBank/DDBJ databases">
        <authorList>
            <person name="Alioto T."/>
            <person name="Alioto T."/>
            <person name="Gomez Garrido J."/>
        </authorList>
    </citation>
    <scope>NUCLEOTIDE SEQUENCE</scope>
</reference>
<comment type="catalytic activity">
    <reaction evidence="13">
        <text>(2R,3R)-2,3-dihydroxy-3-methylpentanoate + NADP(+) = (S)-2-ethyl-2-hydroxy-3-oxobutanoate + NADPH + H(+)</text>
        <dbReference type="Rhea" id="RHEA:13493"/>
        <dbReference type="ChEBI" id="CHEBI:15378"/>
        <dbReference type="ChEBI" id="CHEBI:49256"/>
        <dbReference type="ChEBI" id="CHEBI:49258"/>
        <dbReference type="ChEBI" id="CHEBI:57783"/>
        <dbReference type="ChEBI" id="CHEBI:58349"/>
        <dbReference type="EC" id="1.1.1.86"/>
    </reaction>
</comment>
<evidence type="ECO:0000256" key="3">
    <source>
        <dbReference type="ARBA" id="ARBA00004885"/>
    </source>
</evidence>
<dbReference type="GO" id="GO:0005759">
    <property type="term" value="C:mitochondrial matrix"/>
    <property type="evidence" value="ECO:0007669"/>
    <property type="project" value="UniProtKB-ARBA"/>
</dbReference>
<dbReference type="Proteomes" id="UP001296104">
    <property type="component" value="Unassembled WGS sequence"/>
</dbReference>
<comment type="cofactor">
    <cofactor evidence="13">
        <name>Mg(2+)</name>
        <dbReference type="ChEBI" id="CHEBI:18420"/>
    </cofactor>
    <text evidence="13">Binds 2 magnesium ions per subunit.</text>
</comment>
<comment type="subcellular location">
    <subcellularLocation>
        <location evidence="1 13">Mitochondrion</location>
    </subcellularLocation>
</comment>
<evidence type="ECO:0000256" key="4">
    <source>
        <dbReference type="ARBA" id="ARBA00010318"/>
    </source>
</evidence>
<evidence type="ECO:0000259" key="15">
    <source>
        <dbReference type="PROSITE" id="PS51850"/>
    </source>
</evidence>
<evidence type="ECO:0000256" key="12">
    <source>
        <dbReference type="ARBA" id="ARBA00023304"/>
    </source>
</evidence>
<evidence type="ECO:0000313" key="18">
    <source>
        <dbReference type="Proteomes" id="UP001296104"/>
    </source>
</evidence>
<dbReference type="FunFam" id="1.10.1040.10:FF:000005">
    <property type="entry name" value="Ketol-acid reductoisomerase, mitochondrial"/>
    <property type="match status" value="1"/>
</dbReference>
<evidence type="ECO:0000256" key="1">
    <source>
        <dbReference type="ARBA" id="ARBA00004173"/>
    </source>
</evidence>
<evidence type="ECO:0000256" key="14">
    <source>
        <dbReference type="PROSITE-ProRule" id="PRU01198"/>
    </source>
</evidence>
<dbReference type="PIRSF" id="PIRSF000119">
    <property type="entry name" value="Ilv5_fungal"/>
    <property type="match status" value="1"/>
</dbReference>
<dbReference type="FunFam" id="3.40.50.720:FF:000167">
    <property type="entry name" value="Ketol-acid reductoisomerase, mitochondrial"/>
    <property type="match status" value="1"/>
</dbReference>
<dbReference type="GO" id="GO:0046872">
    <property type="term" value="F:metal ion binding"/>
    <property type="evidence" value="ECO:0007669"/>
    <property type="project" value="UniProtKB-UniRule"/>
</dbReference>
<dbReference type="InterPro" id="IPR013116">
    <property type="entry name" value="KARI_N"/>
</dbReference>
<keyword evidence="5 13" id="KW-0028">Amino-acid biosynthesis</keyword>
<keyword evidence="6 13" id="KW-0479">Metal-binding</keyword>
<comment type="pathway">
    <text evidence="3">Amino-acid biosynthesis; L-isoleucine biosynthesis; L-isoleucine from 2-oxobutanoate: step 2/4.</text>
</comment>
<dbReference type="SUPFAM" id="SSF51735">
    <property type="entry name" value="NAD(P)-binding Rossmann-fold domains"/>
    <property type="match status" value="1"/>
</dbReference>
<protein>
    <recommendedName>
        <fullName evidence="13">Ketol-acid reductoisomerase, mitochondrial</fullName>
        <ecNumber evidence="13">1.1.1.86</ecNumber>
    </recommendedName>
    <alternativeName>
        <fullName evidence="13">Acetohydroxy-acid reductoisomerase</fullName>
    </alternativeName>
    <alternativeName>
        <fullName evidence="13">Alpha-keto-beta-hydroxylacyl reductoisomerase</fullName>
    </alternativeName>
</protein>
<dbReference type="Pfam" id="PF07991">
    <property type="entry name" value="KARI_N"/>
    <property type="match status" value="1"/>
</dbReference>
<dbReference type="InterPro" id="IPR036291">
    <property type="entry name" value="NAD(P)-bd_dom_sf"/>
</dbReference>
<evidence type="ECO:0000256" key="6">
    <source>
        <dbReference type="ARBA" id="ARBA00022723"/>
    </source>
</evidence>
<comment type="caution">
    <text evidence="17">The sequence shown here is derived from an EMBL/GenBank/DDBJ whole genome shotgun (WGS) entry which is preliminary data.</text>
</comment>
<feature type="binding site" evidence="14">
    <location>
        <position position="266"/>
    </location>
    <ligand>
        <name>Mg(2+)</name>
        <dbReference type="ChEBI" id="CHEBI:18420"/>
        <label>1</label>
    </ligand>
</feature>
<keyword evidence="10 13" id="KW-0560">Oxidoreductase</keyword>
<evidence type="ECO:0000256" key="7">
    <source>
        <dbReference type="ARBA" id="ARBA00022842"/>
    </source>
</evidence>
<evidence type="ECO:0000313" key="17">
    <source>
        <dbReference type="EMBL" id="CAK3750657.1"/>
    </source>
</evidence>
<feature type="binding site" evidence="14">
    <location>
        <position position="302"/>
    </location>
    <ligand>
        <name>Mg(2+)</name>
        <dbReference type="ChEBI" id="CHEBI:18420"/>
        <label>2</label>
    </ligand>
</feature>
<feature type="binding site" evidence="14">
    <location>
        <position position="262"/>
    </location>
    <ligand>
        <name>Mg(2+)</name>
        <dbReference type="ChEBI" id="CHEBI:18420"/>
        <label>2</label>
    </ligand>
</feature>
<comment type="catalytic activity">
    <reaction evidence="13">
        <text>(2R)-2,3-dihydroxy-3-methylbutanoate + NADP(+) = (2S)-2-acetolactate + NADPH + H(+)</text>
        <dbReference type="Rhea" id="RHEA:22068"/>
        <dbReference type="ChEBI" id="CHEBI:15378"/>
        <dbReference type="ChEBI" id="CHEBI:49072"/>
        <dbReference type="ChEBI" id="CHEBI:57783"/>
        <dbReference type="ChEBI" id="CHEBI:58349"/>
        <dbReference type="ChEBI" id="CHEBI:58476"/>
        <dbReference type="EC" id="1.1.1.86"/>
    </reaction>
</comment>
<evidence type="ECO:0000256" key="10">
    <source>
        <dbReference type="ARBA" id="ARBA00023002"/>
    </source>
</evidence>
<evidence type="ECO:0000256" key="9">
    <source>
        <dbReference type="ARBA" id="ARBA00022946"/>
    </source>
</evidence>
<dbReference type="InterPro" id="IPR013328">
    <property type="entry name" value="6PGD_dom2"/>
</dbReference>
<evidence type="ECO:0000256" key="8">
    <source>
        <dbReference type="ARBA" id="ARBA00022857"/>
    </source>
</evidence>
<keyword evidence="7 13" id="KW-0460">Magnesium</keyword>
<organism evidence="17 18">
    <name type="scientific">Lecanosticta acicola</name>
    <dbReference type="NCBI Taxonomy" id="111012"/>
    <lineage>
        <taxon>Eukaryota</taxon>
        <taxon>Fungi</taxon>
        <taxon>Dikarya</taxon>
        <taxon>Ascomycota</taxon>
        <taxon>Pezizomycotina</taxon>
        <taxon>Dothideomycetes</taxon>
        <taxon>Dothideomycetidae</taxon>
        <taxon>Mycosphaerellales</taxon>
        <taxon>Mycosphaerellaceae</taxon>
        <taxon>Lecanosticta</taxon>
    </lineage>
</organism>
<dbReference type="PANTHER" id="PTHR21371:SF1">
    <property type="entry name" value="KETOL-ACID REDUCTOISOMERASE, MITOCHONDRIAL"/>
    <property type="match status" value="1"/>
</dbReference>
<dbReference type="Gene3D" id="1.10.1040.10">
    <property type="entry name" value="N-(1-d-carboxylethyl)-l-norvaline Dehydrogenase, domain 2"/>
    <property type="match status" value="3"/>
</dbReference>
<dbReference type="NCBIfam" id="TIGR00465">
    <property type="entry name" value="ilvC"/>
    <property type="match status" value="1"/>
</dbReference>
<keyword evidence="18" id="KW-1185">Reference proteome</keyword>
<proteinExistence type="inferred from homology"/>
<dbReference type="InterPro" id="IPR013023">
    <property type="entry name" value="KARI"/>
</dbReference>
<feature type="binding site" evidence="14">
    <location>
        <position position="262"/>
    </location>
    <ligand>
        <name>Mg(2+)</name>
        <dbReference type="ChEBI" id="CHEBI:18420"/>
        <label>1</label>
    </ligand>
</feature>
<dbReference type="GO" id="GO:0009097">
    <property type="term" value="P:isoleucine biosynthetic process"/>
    <property type="evidence" value="ECO:0007669"/>
    <property type="project" value="UniProtKB-UniRule"/>
</dbReference>
<keyword evidence="9" id="KW-0809">Transit peptide</keyword>
<keyword evidence="12 13" id="KW-0100">Branched-chain amino acid biosynthesis</keyword>
<evidence type="ECO:0000256" key="13">
    <source>
        <dbReference type="PIRNR" id="PIRNR000119"/>
    </source>
</evidence>
<dbReference type="Pfam" id="PF01450">
    <property type="entry name" value="KARI_C"/>
    <property type="match status" value="1"/>
</dbReference>
<dbReference type="InterPro" id="IPR016207">
    <property type="entry name" value="KetolA_reductoisomerase_fun"/>
</dbReference>
<feature type="domain" description="KARI N-terminal Rossmann" evidence="15">
    <location>
        <begin position="64"/>
        <end position="253"/>
    </location>
</feature>
<keyword evidence="11 13" id="KW-0496">Mitochondrion</keyword>
<dbReference type="GO" id="GO:0004455">
    <property type="term" value="F:ketol-acid reductoisomerase activity"/>
    <property type="evidence" value="ECO:0007669"/>
    <property type="project" value="UniProtKB-UniRule"/>
</dbReference>
<evidence type="ECO:0000256" key="11">
    <source>
        <dbReference type="ARBA" id="ARBA00023128"/>
    </source>
</evidence>
<gene>
    <name evidence="17" type="ORF">LECACI_7A000174</name>
</gene>
<dbReference type="AlphaFoldDB" id="A0AAI8YP85"/>